<evidence type="ECO:0000256" key="3">
    <source>
        <dbReference type="ARBA" id="ARBA00023082"/>
    </source>
</evidence>
<dbReference type="AlphaFoldDB" id="A0A7G9WL12"/>
<dbReference type="GO" id="GO:0006352">
    <property type="term" value="P:DNA-templated transcription initiation"/>
    <property type="evidence" value="ECO:0007669"/>
    <property type="project" value="InterPro"/>
</dbReference>
<dbReference type="KEGG" id="caml:H6X83_00470"/>
<dbReference type="InterPro" id="IPR014284">
    <property type="entry name" value="RNA_pol_sigma-70_dom"/>
</dbReference>
<organism evidence="7 8">
    <name type="scientific">Caproicibacterium amylolyticum</name>
    <dbReference type="NCBI Taxonomy" id="2766537"/>
    <lineage>
        <taxon>Bacteria</taxon>
        <taxon>Bacillati</taxon>
        <taxon>Bacillota</taxon>
        <taxon>Clostridia</taxon>
        <taxon>Eubacteriales</taxon>
        <taxon>Oscillospiraceae</taxon>
        <taxon>Caproicibacterium</taxon>
    </lineage>
</organism>
<dbReference type="PANTHER" id="PTHR43133:SF51">
    <property type="entry name" value="RNA POLYMERASE SIGMA FACTOR"/>
    <property type="match status" value="1"/>
</dbReference>
<reference evidence="7 8" key="1">
    <citation type="submission" date="2020-08" db="EMBL/GenBank/DDBJ databases">
        <authorList>
            <person name="Ren C."/>
            <person name="Gu Y."/>
            <person name="Xu Y."/>
        </authorList>
    </citation>
    <scope>NUCLEOTIDE SEQUENCE [LARGE SCALE GENOMIC DNA]</scope>
    <source>
        <strain evidence="7 8">LBM18003</strain>
    </source>
</reference>
<dbReference type="Gene3D" id="1.10.1740.10">
    <property type="match status" value="1"/>
</dbReference>
<evidence type="ECO:0000259" key="6">
    <source>
        <dbReference type="Pfam" id="PF08281"/>
    </source>
</evidence>
<dbReference type="CDD" id="cd06171">
    <property type="entry name" value="Sigma70_r4"/>
    <property type="match status" value="1"/>
</dbReference>
<dbReference type="InterPro" id="IPR013324">
    <property type="entry name" value="RNA_pol_sigma_r3/r4-like"/>
</dbReference>
<dbReference type="InterPro" id="IPR036388">
    <property type="entry name" value="WH-like_DNA-bd_sf"/>
</dbReference>
<evidence type="ECO:0000256" key="2">
    <source>
        <dbReference type="ARBA" id="ARBA00023015"/>
    </source>
</evidence>
<proteinExistence type="inferred from homology"/>
<keyword evidence="8" id="KW-1185">Reference proteome</keyword>
<accession>A0A7G9WL12</accession>
<feature type="domain" description="RNA polymerase sigma factor 70 region 4 type 2" evidence="6">
    <location>
        <begin position="97"/>
        <end position="147"/>
    </location>
</feature>
<dbReference type="PANTHER" id="PTHR43133">
    <property type="entry name" value="RNA POLYMERASE ECF-TYPE SIGMA FACTO"/>
    <property type="match status" value="1"/>
</dbReference>
<gene>
    <name evidence="7" type="ORF">H6X83_00470</name>
</gene>
<keyword evidence="2" id="KW-0805">Transcription regulation</keyword>
<dbReference type="InterPro" id="IPR039425">
    <property type="entry name" value="RNA_pol_sigma-70-like"/>
</dbReference>
<sequence>MRTQMFMECAVKRFGTPVYQLALVHTQNRADAEDVFQEAFLRLYLDATLFADDEHLKAWLLQVTINACHDLHRSAWSRRRAALSEDIPFETEEDSGLWAAVAKLPQKYRDVIHLYYQEGYSAEEIGNILGRKTATVRTQMCRARELLKSELGGNYNEERVQENVQPDHA</sequence>
<dbReference type="SUPFAM" id="SSF88946">
    <property type="entry name" value="Sigma2 domain of RNA polymerase sigma factors"/>
    <property type="match status" value="1"/>
</dbReference>
<dbReference type="GO" id="GO:0003677">
    <property type="term" value="F:DNA binding"/>
    <property type="evidence" value="ECO:0007669"/>
    <property type="project" value="InterPro"/>
</dbReference>
<dbReference type="SUPFAM" id="SSF88659">
    <property type="entry name" value="Sigma3 and sigma4 domains of RNA polymerase sigma factors"/>
    <property type="match status" value="1"/>
</dbReference>
<evidence type="ECO:0000259" key="5">
    <source>
        <dbReference type="Pfam" id="PF04542"/>
    </source>
</evidence>
<dbReference type="Proteomes" id="UP000516046">
    <property type="component" value="Chromosome"/>
</dbReference>
<keyword evidence="3" id="KW-0731">Sigma factor</keyword>
<dbReference type="InterPro" id="IPR007627">
    <property type="entry name" value="RNA_pol_sigma70_r2"/>
</dbReference>
<protein>
    <submittedName>
        <fullName evidence="7">Sigma-70 family RNA polymerase sigma factor</fullName>
    </submittedName>
</protein>
<dbReference type="InterPro" id="IPR013325">
    <property type="entry name" value="RNA_pol_sigma_r2"/>
</dbReference>
<keyword evidence="4" id="KW-0804">Transcription</keyword>
<evidence type="ECO:0000256" key="1">
    <source>
        <dbReference type="ARBA" id="ARBA00010641"/>
    </source>
</evidence>
<dbReference type="NCBIfam" id="TIGR02937">
    <property type="entry name" value="sigma70-ECF"/>
    <property type="match status" value="1"/>
</dbReference>
<dbReference type="Pfam" id="PF08281">
    <property type="entry name" value="Sigma70_r4_2"/>
    <property type="match status" value="1"/>
</dbReference>
<dbReference type="GO" id="GO:0016987">
    <property type="term" value="F:sigma factor activity"/>
    <property type="evidence" value="ECO:0007669"/>
    <property type="project" value="UniProtKB-KW"/>
</dbReference>
<feature type="domain" description="RNA polymerase sigma-70 region 2" evidence="5">
    <location>
        <begin position="11"/>
        <end position="77"/>
    </location>
</feature>
<comment type="similarity">
    <text evidence="1">Belongs to the sigma-70 factor family. ECF subfamily.</text>
</comment>
<dbReference type="Pfam" id="PF04542">
    <property type="entry name" value="Sigma70_r2"/>
    <property type="match status" value="1"/>
</dbReference>
<dbReference type="InterPro" id="IPR013249">
    <property type="entry name" value="RNA_pol_sigma70_r4_t2"/>
</dbReference>
<evidence type="ECO:0000256" key="4">
    <source>
        <dbReference type="ARBA" id="ARBA00023163"/>
    </source>
</evidence>
<name>A0A7G9WL12_9FIRM</name>
<evidence type="ECO:0000313" key="8">
    <source>
        <dbReference type="Proteomes" id="UP000516046"/>
    </source>
</evidence>
<evidence type="ECO:0000313" key="7">
    <source>
        <dbReference type="EMBL" id="QNO19374.1"/>
    </source>
</evidence>
<dbReference type="EMBL" id="CP060696">
    <property type="protein sequence ID" value="QNO19374.1"/>
    <property type="molecule type" value="Genomic_DNA"/>
</dbReference>
<dbReference type="Gene3D" id="1.10.10.10">
    <property type="entry name" value="Winged helix-like DNA-binding domain superfamily/Winged helix DNA-binding domain"/>
    <property type="match status" value="1"/>
</dbReference>